<sequence>MVRCVHNKNCPTSWIMENNTLFRNIPENSKPKKQEKIALVQISNSNRYQIINNKGNSMNKRVQYLKADQLAMRTRLQRVSKTFKHIPKTSKVVRSSQQLRVFIVFQTGFDVT</sequence>
<proteinExistence type="predicted"/>
<protein>
    <submittedName>
        <fullName evidence="1">Uncharacterized protein</fullName>
    </submittedName>
</protein>
<dbReference type="Proteomes" id="UP000499080">
    <property type="component" value="Unassembled WGS sequence"/>
</dbReference>
<evidence type="ECO:0000313" key="1">
    <source>
        <dbReference type="EMBL" id="GBO14469.1"/>
    </source>
</evidence>
<accession>A0A4Y2UN62</accession>
<reference evidence="1 2" key="1">
    <citation type="journal article" date="2019" name="Sci. Rep.">
        <title>Orb-weaving spider Araneus ventricosus genome elucidates the spidroin gene catalogue.</title>
        <authorList>
            <person name="Kono N."/>
            <person name="Nakamura H."/>
            <person name="Ohtoshi R."/>
            <person name="Moran D.A.P."/>
            <person name="Shinohara A."/>
            <person name="Yoshida Y."/>
            <person name="Fujiwara M."/>
            <person name="Mori M."/>
            <person name="Tomita M."/>
            <person name="Arakawa K."/>
        </authorList>
    </citation>
    <scope>NUCLEOTIDE SEQUENCE [LARGE SCALE GENOMIC DNA]</scope>
</reference>
<organism evidence="1 2">
    <name type="scientific">Araneus ventricosus</name>
    <name type="common">Orbweaver spider</name>
    <name type="synonym">Epeira ventricosa</name>
    <dbReference type="NCBI Taxonomy" id="182803"/>
    <lineage>
        <taxon>Eukaryota</taxon>
        <taxon>Metazoa</taxon>
        <taxon>Ecdysozoa</taxon>
        <taxon>Arthropoda</taxon>
        <taxon>Chelicerata</taxon>
        <taxon>Arachnida</taxon>
        <taxon>Araneae</taxon>
        <taxon>Araneomorphae</taxon>
        <taxon>Entelegynae</taxon>
        <taxon>Araneoidea</taxon>
        <taxon>Araneidae</taxon>
        <taxon>Araneus</taxon>
    </lineage>
</organism>
<name>A0A4Y2UN62_ARAVE</name>
<comment type="caution">
    <text evidence="1">The sequence shown here is derived from an EMBL/GenBank/DDBJ whole genome shotgun (WGS) entry which is preliminary data.</text>
</comment>
<dbReference type="AlphaFoldDB" id="A0A4Y2UN62"/>
<dbReference type="EMBL" id="BGPR01038592">
    <property type="protein sequence ID" value="GBO14469.1"/>
    <property type="molecule type" value="Genomic_DNA"/>
</dbReference>
<evidence type="ECO:0000313" key="2">
    <source>
        <dbReference type="Proteomes" id="UP000499080"/>
    </source>
</evidence>
<gene>
    <name evidence="1" type="ORF">AVEN_251389_1</name>
</gene>
<keyword evidence="2" id="KW-1185">Reference proteome</keyword>